<evidence type="ECO:0000256" key="1">
    <source>
        <dbReference type="ARBA" id="ARBA00022503"/>
    </source>
</evidence>
<dbReference type="EMBL" id="LNYK01000016">
    <property type="protein sequence ID" value="KTD21103.1"/>
    <property type="molecule type" value="Genomic_DNA"/>
</dbReference>
<dbReference type="PATRIC" id="fig|45068.5.peg.1296"/>
<feature type="active site" evidence="3">
    <location>
        <position position="174"/>
    </location>
</feature>
<evidence type="ECO:0000256" key="2">
    <source>
        <dbReference type="ARBA" id="ARBA00022801"/>
    </source>
</evidence>
<dbReference type="GO" id="GO:0019545">
    <property type="term" value="P:L-arginine catabolic process to succinate"/>
    <property type="evidence" value="ECO:0007669"/>
    <property type="project" value="UniProtKB-UniRule"/>
</dbReference>
<evidence type="ECO:0000313" key="6">
    <source>
        <dbReference type="Proteomes" id="UP000054997"/>
    </source>
</evidence>
<keyword evidence="6" id="KW-1185">Reference proteome</keyword>
<dbReference type="EC" id="3.5.3.23" evidence="3 4"/>
<accession>A0A0W0VLX1</accession>
<feature type="binding site" evidence="3">
    <location>
        <begin position="19"/>
        <end position="28"/>
    </location>
    <ligand>
        <name>substrate</name>
    </ligand>
</feature>
<dbReference type="NCBIfam" id="NF009789">
    <property type="entry name" value="PRK13281.1"/>
    <property type="match status" value="1"/>
</dbReference>
<keyword evidence="1 3" id="KW-0056">Arginine metabolism</keyword>
<dbReference type="Pfam" id="PF04996">
    <property type="entry name" value="AstB"/>
    <property type="match status" value="1"/>
</dbReference>
<dbReference type="PANTHER" id="PTHR30420">
    <property type="entry name" value="N-SUCCINYLARGININE DIHYDROLASE"/>
    <property type="match status" value="1"/>
</dbReference>
<feature type="active site" description="Nucleophile" evidence="3">
    <location>
        <position position="373"/>
    </location>
</feature>
<organism evidence="5 6">
    <name type="scientific">Legionella londiniensis</name>
    <dbReference type="NCBI Taxonomy" id="45068"/>
    <lineage>
        <taxon>Bacteria</taxon>
        <taxon>Pseudomonadati</taxon>
        <taxon>Pseudomonadota</taxon>
        <taxon>Gammaproteobacteria</taxon>
        <taxon>Legionellales</taxon>
        <taxon>Legionellaceae</taxon>
        <taxon>Legionella</taxon>
    </lineage>
</organism>
<dbReference type="Gene3D" id="3.75.10.20">
    <property type="entry name" value="Succinylarginine dihydrolase"/>
    <property type="match status" value="1"/>
</dbReference>
<dbReference type="SUPFAM" id="SSF55909">
    <property type="entry name" value="Pentein"/>
    <property type="match status" value="1"/>
</dbReference>
<comment type="pathway">
    <text evidence="3">Amino-acid degradation; L-arginine degradation via AST pathway; L-glutamate and succinate from L-arginine: step 2/5.</text>
</comment>
<comment type="function">
    <text evidence="3">Catalyzes the hydrolysis of N(2)-succinylarginine into N(2)-succinylornithine, ammonia and CO(2).</text>
</comment>
<dbReference type="PANTHER" id="PTHR30420:SF2">
    <property type="entry name" value="N-SUCCINYLARGININE DIHYDROLASE"/>
    <property type="match status" value="1"/>
</dbReference>
<feature type="active site" evidence="3">
    <location>
        <position position="252"/>
    </location>
</feature>
<dbReference type="STRING" id="45068.Llon_1201"/>
<dbReference type="UniPathway" id="UPA00185">
    <property type="reaction ID" value="UER00280"/>
</dbReference>
<reference evidence="5 6" key="1">
    <citation type="submission" date="2015-11" db="EMBL/GenBank/DDBJ databases">
        <title>Genomic analysis of 38 Legionella species identifies large and diverse effector repertoires.</title>
        <authorList>
            <person name="Burstein D."/>
            <person name="Amaro F."/>
            <person name="Zusman T."/>
            <person name="Lifshitz Z."/>
            <person name="Cohen O."/>
            <person name="Gilbert J.A."/>
            <person name="Pupko T."/>
            <person name="Shuman H.A."/>
            <person name="Segal G."/>
        </authorList>
    </citation>
    <scope>NUCLEOTIDE SEQUENCE [LARGE SCALE GENOMIC DNA]</scope>
    <source>
        <strain evidence="5 6">ATCC 49505</strain>
    </source>
</reference>
<protein>
    <recommendedName>
        <fullName evidence="3 4">N-succinylarginine dihydrolase</fullName>
        <ecNumber evidence="3 4">3.5.3.23</ecNumber>
    </recommendedName>
</protein>
<sequence>MNVYELNLDGLVGPSHHYAGLSAGNIASIENALTIANPKAAARQGLEKMRLIHSLGVKQALLPPHERPNLALLEQLGFTGKPEEQVRKAKKTDPNILSACYSASSMWTANAATVSASRDTESGKVQFTAANLVSNLHRHQEADFSHALLKRLFADETFFQHHPPLPGTVAMGDEGAANHSRICEHHHLEGLNLFVYGKRALPANNPFPAPKRFPARQTLEASEAIARRHKLNPEKTFFIAQNPAAIDLGVFHNDVIAVANECVLLVHEEAFLEQESVINALCQRADFPVHILQVPSKRISIEDAVKSYLFNSQLITLPNENSKQMVLIAPAECQQQPHILTYIDELISGSNPLCKAYFLNIKQSMQNGGGPACLRLRVPLTEKELCAMHQGILVNEALLDRLEAWVEQHYRSELHADDLDDPQLIHECYQALDELTAILQLGNIYRFQR</sequence>
<feature type="binding site" evidence="3">
    <location>
        <position position="110"/>
    </location>
    <ligand>
        <name>substrate</name>
    </ligand>
</feature>
<name>A0A0W0VLX1_9GAMM</name>
<dbReference type="InterPro" id="IPR007079">
    <property type="entry name" value="SuccinylArg_d-Hdrlase_AstB"/>
</dbReference>
<proteinExistence type="inferred from homology"/>
<dbReference type="AlphaFoldDB" id="A0A0W0VLX1"/>
<comment type="catalytic activity">
    <reaction evidence="3">
        <text>N(2)-succinyl-L-arginine + 2 H2O + 2 H(+) = N(2)-succinyl-L-ornithine + 2 NH4(+) + CO2</text>
        <dbReference type="Rhea" id="RHEA:19533"/>
        <dbReference type="ChEBI" id="CHEBI:15377"/>
        <dbReference type="ChEBI" id="CHEBI:15378"/>
        <dbReference type="ChEBI" id="CHEBI:16526"/>
        <dbReference type="ChEBI" id="CHEBI:28938"/>
        <dbReference type="ChEBI" id="CHEBI:58241"/>
        <dbReference type="ChEBI" id="CHEBI:58514"/>
        <dbReference type="EC" id="3.5.3.23"/>
    </reaction>
</comment>
<dbReference type="GO" id="GO:0009015">
    <property type="term" value="F:N-succinylarginine dihydrolase activity"/>
    <property type="evidence" value="ECO:0007669"/>
    <property type="project" value="UniProtKB-UniRule"/>
</dbReference>
<feature type="binding site" evidence="3">
    <location>
        <position position="367"/>
    </location>
    <ligand>
        <name>substrate</name>
    </ligand>
</feature>
<evidence type="ECO:0000256" key="3">
    <source>
        <dbReference type="HAMAP-Rule" id="MF_01172"/>
    </source>
</evidence>
<dbReference type="InterPro" id="IPR037031">
    <property type="entry name" value="AstB_sf"/>
</dbReference>
<keyword evidence="2 3" id="KW-0378">Hydrolase</keyword>
<evidence type="ECO:0000256" key="4">
    <source>
        <dbReference type="NCBIfam" id="TIGR03241"/>
    </source>
</evidence>
<feature type="binding site" evidence="3">
    <location>
        <position position="254"/>
    </location>
    <ligand>
        <name>substrate</name>
    </ligand>
</feature>
<dbReference type="OrthoDB" id="248552at2"/>
<gene>
    <name evidence="3 5" type="primary">astB</name>
    <name evidence="5" type="ORF">Llon_1201</name>
</gene>
<dbReference type="HAMAP" id="MF_01172">
    <property type="entry name" value="AstB"/>
    <property type="match status" value="1"/>
</dbReference>
<feature type="binding site" evidence="3">
    <location>
        <begin position="137"/>
        <end position="138"/>
    </location>
    <ligand>
        <name>substrate</name>
    </ligand>
</feature>
<evidence type="ECO:0000313" key="5">
    <source>
        <dbReference type="EMBL" id="KTD21103.1"/>
    </source>
</evidence>
<dbReference type="Proteomes" id="UP000054997">
    <property type="component" value="Unassembled WGS sequence"/>
</dbReference>
<dbReference type="GO" id="GO:0019544">
    <property type="term" value="P:L-arginine catabolic process to L-glutamate"/>
    <property type="evidence" value="ECO:0007669"/>
    <property type="project" value="UniProtKB-UniRule"/>
</dbReference>
<feature type="binding site" evidence="3">
    <location>
        <position position="216"/>
    </location>
    <ligand>
        <name>substrate</name>
    </ligand>
</feature>
<comment type="subunit">
    <text evidence="3">Homodimer.</text>
</comment>
<comment type="caution">
    <text evidence="5">The sequence shown here is derived from an EMBL/GenBank/DDBJ whole genome shotgun (WGS) entry which is preliminary data.</text>
</comment>
<comment type="similarity">
    <text evidence="3">Belongs to the succinylarginine dihydrolase family.</text>
</comment>
<dbReference type="NCBIfam" id="TIGR03241">
    <property type="entry name" value="arg_catab_astB"/>
    <property type="match status" value="1"/>
</dbReference>
<dbReference type="RefSeq" id="WP_058529205.1">
    <property type="nucleotide sequence ID" value="NZ_CAAAHZ010000003.1"/>
</dbReference>